<dbReference type="EMBL" id="FZOY01000002">
    <property type="protein sequence ID" value="SNS40690.1"/>
    <property type="molecule type" value="Genomic_DNA"/>
</dbReference>
<name>A0A239E7G3_9RHOB</name>
<dbReference type="AlphaFoldDB" id="A0A239E7G3"/>
<dbReference type="RefSeq" id="WP_089231668.1">
    <property type="nucleotide sequence ID" value="NZ_FZOY01000002.1"/>
</dbReference>
<dbReference type="Gene3D" id="3.10.450.50">
    <property type="match status" value="1"/>
</dbReference>
<accession>A0A239E7G3</accession>
<proteinExistence type="predicted"/>
<gene>
    <name evidence="1" type="ORF">SAMN05421757_10218</name>
</gene>
<evidence type="ECO:0000313" key="1">
    <source>
        <dbReference type="EMBL" id="SNS40690.1"/>
    </source>
</evidence>
<dbReference type="SUPFAM" id="SSF54427">
    <property type="entry name" value="NTF2-like"/>
    <property type="match status" value="1"/>
</dbReference>
<dbReference type="InterPro" id="IPR032710">
    <property type="entry name" value="NTF2-like_dom_sf"/>
</dbReference>
<keyword evidence="2" id="KW-1185">Reference proteome</keyword>
<dbReference type="GO" id="GO:0030638">
    <property type="term" value="P:polyketide metabolic process"/>
    <property type="evidence" value="ECO:0007669"/>
    <property type="project" value="InterPro"/>
</dbReference>
<organism evidence="1 2">
    <name type="scientific">Tropicimonas sediminicola</name>
    <dbReference type="NCBI Taxonomy" id="1031541"/>
    <lineage>
        <taxon>Bacteria</taxon>
        <taxon>Pseudomonadati</taxon>
        <taxon>Pseudomonadota</taxon>
        <taxon>Alphaproteobacteria</taxon>
        <taxon>Rhodobacterales</taxon>
        <taxon>Roseobacteraceae</taxon>
        <taxon>Tropicimonas</taxon>
    </lineage>
</organism>
<dbReference type="Pfam" id="PF07366">
    <property type="entry name" value="SnoaL"/>
    <property type="match status" value="1"/>
</dbReference>
<dbReference type="OrthoDB" id="7844074at2"/>
<sequence>MGSKTDLLQGFYDRVWVDGAIDEAGRFFDTSAEASGLMPDLAVGAVEFHEFVAALLEFLEVHRVTFEKTVEQGEWLSVMACFEASVLANGQTITGSGMLMARIVDDRIVEAFNCIDFLGLFEQLGLVPPDALALGMTGHRFQ</sequence>
<dbReference type="InterPro" id="IPR009959">
    <property type="entry name" value="Cyclase_SnoaL-like"/>
</dbReference>
<reference evidence="1 2" key="1">
    <citation type="submission" date="2017-06" db="EMBL/GenBank/DDBJ databases">
        <authorList>
            <person name="Kim H.J."/>
            <person name="Triplett B.A."/>
        </authorList>
    </citation>
    <scope>NUCLEOTIDE SEQUENCE [LARGE SCALE GENOMIC DNA]</scope>
    <source>
        <strain evidence="1 2">DSM 29339</strain>
    </source>
</reference>
<dbReference type="Proteomes" id="UP000198426">
    <property type="component" value="Unassembled WGS sequence"/>
</dbReference>
<evidence type="ECO:0000313" key="2">
    <source>
        <dbReference type="Proteomes" id="UP000198426"/>
    </source>
</evidence>
<protein>
    <submittedName>
        <fullName evidence="1">SnoaL-like polyketide cyclase</fullName>
    </submittedName>
</protein>